<dbReference type="AlphaFoldDB" id="A0A4C1YLQ8"/>
<keyword evidence="2" id="KW-1185">Reference proteome</keyword>
<protein>
    <submittedName>
        <fullName evidence="1">Uncharacterized protein</fullName>
    </submittedName>
</protein>
<gene>
    <name evidence="1" type="ORF">EVAR_33338_1</name>
</gene>
<evidence type="ECO:0000313" key="2">
    <source>
        <dbReference type="Proteomes" id="UP000299102"/>
    </source>
</evidence>
<evidence type="ECO:0000313" key="1">
    <source>
        <dbReference type="EMBL" id="GBP76030.1"/>
    </source>
</evidence>
<reference evidence="1 2" key="1">
    <citation type="journal article" date="2019" name="Commun. Biol.">
        <title>The bagworm genome reveals a unique fibroin gene that provides high tensile strength.</title>
        <authorList>
            <person name="Kono N."/>
            <person name="Nakamura H."/>
            <person name="Ohtoshi R."/>
            <person name="Tomita M."/>
            <person name="Numata K."/>
            <person name="Arakawa K."/>
        </authorList>
    </citation>
    <scope>NUCLEOTIDE SEQUENCE [LARGE SCALE GENOMIC DNA]</scope>
</reference>
<accession>A0A4C1YLQ8</accession>
<dbReference type="Proteomes" id="UP000299102">
    <property type="component" value="Unassembled WGS sequence"/>
</dbReference>
<dbReference type="EMBL" id="BGZK01001273">
    <property type="protein sequence ID" value="GBP76030.1"/>
    <property type="molecule type" value="Genomic_DNA"/>
</dbReference>
<sequence>MSVYTCKAGESVRHHPPDCNWAGVEDFIAFSRGARGCERSERVVGGHRRPWTFARPKNSPVPCRFIPLSSTSIDLPVNLNPGLAFATDPCIDSDPCPGHALDFNRGSALDLNPSLVFNFDSAAGHNSDFEQLVTNASIKIKCKVNYSDRSKTVCVQCKLARETHHSHTIAEAQLKRSMQDATGLVNFVHAIGGGAWGAHDLQQGRKSLTMELPNFQLRYQTLKANHGQSVFHENINKSKHG</sequence>
<name>A0A4C1YLQ8_EUMVA</name>
<organism evidence="1 2">
    <name type="scientific">Eumeta variegata</name>
    <name type="common">Bagworm moth</name>
    <name type="synonym">Eumeta japonica</name>
    <dbReference type="NCBI Taxonomy" id="151549"/>
    <lineage>
        <taxon>Eukaryota</taxon>
        <taxon>Metazoa</taxon>
        <taxon>Ecdysozoa</taxon>
        <taxon>Arthropoda</taxon>
        <taxon>Hexapoda</taxon>
        <taxon>Insecta</taxon>
        <taxon>Pterygota</taxon>
        <taxon>Neoptera</taxon>
        <taxon>Endopterygota</taxon>
        <taxon>Lepidoptera</taxon>
        <taxon>Glossata</taxon>
        <taxon>Ditrysia</taxon>
        <taxon>Tineoidea</taxon>
        <taxon>Psychidae</taxon>
        <taxon>Oiketicinae</taxon>
        <taxon>Eumeta</taxon>
    </lineage>
</organism>
<proteinExistence type="predicted"/>
<comment type="caution">
    <text evidence="1">The sequence shown here is derived from an EMBL/GenBank/DDBJ whole genome shotgun (WGS) entry which is preliminary data.</text>
</comment>